<dbReference type="PROSITE" id="PS51819">
    <property type="entry name" value="VOC"/>
    <property type="match status" value="1"/>
</dbReference>
<keyword evidence="3" id="KW-1185">Reference proteome</keyword>
<dbReference type="RefSeq" id="WP_143091625.1">
    <property type="nucleotide sequence ID" value="NZ_FOFV01000007.1"/>
</dbReference>
<dbReference type="SUPFAM" id="SSF54593">
    <property type="entry name" value="Glyoxalase/Bleomycin resistance protein/Dihydroxybiphenyl dioxygenase"/>
    <property type="match status" value="2"/>
</dbReference>
<evidence type="ECO:0000259" key="1">
    <source>
        <dbReference type="PROSITE" id="PS51819"/>
    </source>
</evidence>
<dbReference type="InterPro" id="IPR029068">
    <property type="entry name" value="Glyas_Bleomycin-R_OHBP_Dase"/>
</dbReference>
<dbReference type="STRING" id="65499.SAMN04488000_10783"/>
<evidence type="ECO:0000313" key="2">
    <source>
        <dbReference type="EMBL" id="SER24133.1"/>
    </source>
</evidence>
<dbReference type="OrthoDB" id="9793039at2"/>
<proteinExistence type="predicted"/>
<dbReference type="InterPro" id="IPR052164">
    <property type="entry name" value="Anthracycline_SecMetBiosynth"/>
</dbReference>
<organism evidence="2 3">
    <name type="scientific">Lentzea albida</name>
    <dbReference type="NCBI Taxonomy" id="65499"/>
    <lineage>
        <taxon>Bacteria</taxon>
        <taxon>Bacillati</taxon>
        <taxon>Actinomycetota</taxon>
        <taxon>Actinomycetes</taxon>
        <taxon>Pseudonocardiales</taxon>
        <taxon>Pseudonocardiaceae</taxon>
        <taxon>Lentzea</taxon>
    </lineage>
</organism>
<sequence length="270" mass="29138">MIIRPGHPCWVELATNDTERSTRFYESVFGWKHHWTRDDAGEDYAIALLDDEPVAGVRPLGRATLDWTPYLAVADLGAASERVRRLGGTVLETRPQVLPGLVAKVLVDDPSGATVGVAQPVDGGGFTAGVPGALVWLEFVTRGPRRADPFYGALFGYRQRQVGDGTSVDHVVYSTGGDTVIGRVRMAPDTPASVPPRWIAHFAVPPGLGFDETLHRARSAGARLRFQPYPSPLGQVAVLADPLGTRFAIIDPELASDWDSATPADDPYDD</sequence>
<feature type="domain" description="VOC" evidence="1">
    <location>
        <begin position="7"/>
        <end position="120"/>
    </location>
</feature>
<dbReference type="Proteomes" id="UP000199503">
    <property type="component" value="Unassembled WGS sequence"/>
</dbReference>
<dbReference type="AlphaFoldDB" id="A0A1H9MLV0"/>
<dbReference type="InterPro" id="IPR004360">
    <property type="entry name" value="Glyas_Fos-R_dOase_dom"/>
</dbReference>
<dbReference type="InterPro" id="IPR037523">
    <property type="entry name" value="VOC_core"/>
</dbReference>
<dbReference type="PANTHER" id="PTHR33993:SF10">
    <property type="entry name" value="CONSERVED PROTEIN"/>
    <property type="match status" value="1"/>
</dbReference>
<reference evidence="3" key="1">
    <citation type="submission" date="2016-10" db="EMBL/GenBank/DDBJ databases">
        <authorList>
            <person name="Varghese N."/>
            <person name="Submissions S."/>
        </authorList>
    </citation>
    <scope>NUCLEOTIDE SEQUENCE [LARGE SCALE GENOMIC DNA]</scope>
    <source>
        <strain evidence="3">DSM 44437</strain>
    </source>
</reference>
<dbReference type="Pfam" id="PF00903">
    <property type="entry name" value="Glyoxalase"/>
    <property type="match status" value="1"/>
</dbReference>
<dbReference type="CDD" id="cd07247">
    <property type="entry name" value="SgaA_N_like"/>
    <property type="match status" value="1"/>
</dbReference>
<evidence type="ECO:0000313" key="3">
    <source>
        <dbReference type="Proteomes" id="UP000199503"/>
    </source>
</evidence>
<gene>
    <name evidence="2" type="ORF">SAMN04488000_10783</name>
</gene>
<dbReference type="EMBL" id="FOFV01000007">
    <property type="protein sequence ID" value="SER24133.1"/>
    <property type="molecule type" value="Genomic_DNA"/>
</dbReference>
<protein>
    <recommendedName>
        <fullName evidence="1">VOC domain-containing protein</fullName>
    </recommendedName>
</protein>
<dbReference type="PANTHER" id="PTHR33993">
    <property type="entry name" value="GLYOXALASE-RELATED"/>
    <property type="match status" value="1"/>
</dbReference>
<name>A0A1H9MLV0_9PSEU</name>
<accession>A0A1H9MLV0</accession>
<dbReference type="Gene3D" id="3.10.180.10">
    <property type="entry name" value="2,3-Dihydroxybiphenyl 1,2-Dioxygenase, domain 1"/>
    <property type="match status" value="2"/>
</dbReference>